<organism evidence="2 3">
    <name type="scientific">Candida viswanathii</name>
    <dbReference type="NCBI Taxonomy" id="5486"/>
    <lineage>
        <taxon>Eukaryota</taxon>
        <taxon>Fungi</taxon>
        <taxon>Dikarya</taxon>
        <taxon>Ascomycota</taxon>
        <taxon>Saccharomycotina</taxon>
        <taxon>Pichiomycetes</taxon>
        <taxon>Debaryomycetaceae</taxon>
        <taxon>Candida/Lodderomyces clade</taxon>
        <taxon>Candida</taxon>
    </lineage>
</organism>
<keyword evidence="1" id="KW-0732">Signal</keyword>
<keyword evidence="3" id="KW-1185">Reference proteome</keyword>
<comment type="caution">
    <text evidence="2">The sequence shown here is derived from an EMBL/GenBank/DDBJ whole genome shotgun (WGS) entry which is preliminary data.</text>
</comment>
<dbReference type="Proteomes" id="UP000253472">
    <property type="component" value="Unassembled WGS sequence"/>
</dbReference>
<dbReference type="OrthoDB" id="10382601at2759"/>
<accession>A0A367YIC5</accession>
<proteinExistence type="predicted"/>
<feature type="signal peptide" evidence="1">
    <location>
        <begin position="1"/>
        <end position="17"/>
    </location>
</feature>
<protein>
    <recommendedName>
        <fullName evidence="4">Cell wall protein RHD3</fullName>
    </recommendedName>
</protein>
<dbReference type="EMBL" id="QLNQ01000020">
    <property type="protein sequence ID" value="RCK65633.1"/>
    <property type="molecule type" value="Genomic_DNA"/>
</dbReference>
<reference evidence="2 3" key="1">
    <citation type="submission" date="2018-06" db="EMBL/GenBank/DDBJ databases">
        <title>Whole genome sequencing of Candida tropicalis (genome annotated by CSBL at Korea University).</title>
        <authorList>
            <person name="Ahn J."/>
        </authorList>
    </citation>
    <scope>NUCLEOTIDE SEQUENCE [LARGE SCALE GENOMIC DNA]</scope>
    <source>
        <strain evidence="2 3">ATCC 20962</strain>
    </source>
</reference>
<dbReference type="AlphaFoldDB" id="A0A367YIC5"/>
<name>A0A367YIC5_9ASCO</name>
<feature type="chain" id="PRO_5016654084" description="Cell wall protein RHD3" evidence="1">
    <location>
        <begin position="18"/>
        <end position="168"/>
    </location>
</feature>
<evidence type="ECO:0008006" key="4">
    <source>
        <dbReference type="Google" id="ProtNLM"/>
    </source>
</evidence>
<evidence type="ECO:0000313" key="2">
    <source>
        <dbReference type="EMBL" id="RCK65633.1"/>
    </source>
</evidence>
<evidence type="ECO:0000313" key="3">
    <source>
        <dbReference type="Proteomes" id="UP000253472"/>
    </source>
</evidence>
<gene>
    <name evidence="2" type="ORF">Cantr_01378</name>
</gene>
<evidence type="ECO:0000256" key="1">
    <source>
        <dbReference type="SAM" id="SignalP"/>
    </source>
</evidence>
<sequence length="168" mass="18835">MKFYFATILLSVGTALADTVGFQVKMLGQYNQEMVCLPVDSSSDRLYVPGNYDSYMFLDPIVDEESGLTTLATLEDTPKYVNVDSDGFLVLDDTGYGFNDTFESPNLQNIFINGLDTFYLVKNNDSYSIKVLEEQPEGSIPINLGQTGVASMIKRNRLGQELHFIRRN</sequence>